<evidence type="ECO:0000313" key="2">
    <source>
        <dbReference type="EMBL" id="KIM56196.1"/>
    </source>
</evidence>
<feature type="compositionally biased region" description="Polar residues" evidence="1">
    <location>
        <begin position="232"/>
        <end position="248"/>
    </location>
</feature>
<dbReference type="HOGENOM" id="CLU_359481_0_0_1"/>
<dbReference type="InParanoid" id="A0A0C3DJG1"/>
<organism evidence="2 3">
    <name type="scientific">Scleroderma citrinum Foug A</name>
    <dbReference type="NCBI Taxonomy" id="1036808"/>
    <lineage>
        <taxon>Eukaryota</taxon>
        <taxon>Fungi</taxon>
        <taxon>Dikarya</taxon>
        <taxon>Basidiomycota</taxon>
        <taxon>Agaricomycotina</taxon>
        <taxon>Agaricomycetes</taxon>
        <taxon>Agaricomycetidae</taxon>
        <taxon>Boletales</taxon>
        <taxon>Sclerodermatineae</taxon>
        <taxon>Sclerodermataceae</taxon>
        <taxon>Scleroderma</taxon>
    </lineage>
</organism>
<feature type="compositionally biased region" description="Basic residues" evidence="1">
    <location>
        <begin position="130"/>
        <end position="141"/>
    </location>
</feature>
<evidence type="ECO:0000256" key="1">
    <source>
        <dbReference type="SAM" id="MobiDB-lite"/>
    </source>
</evidence>
<dbReference type="AlphaFoldDB" id="A0A0C3DJG1"/>
<feature type="region of interest" description="Disordered" evidence="1">
    <location>
        <begin position="432"/>
        <end position="471"/>
    </location>
</feature>
<feature type="compositionally biased region" description="Basic and acidic residues" evidence="1">
    <location>
        <begin position="196"/>
        <end position="211"/>
    </location>
</feature>
<dbReference type="Proteomes" id="UP000053989">
    <property type="component" value="Unassembled WGS sequence"/>
</dbReference>
<evidence type="ECO:0000313" key="3">
    <source>
        <dbReference type="Proteomes" id="UP000053989"/>
    </source>
</evidence>
<sequence length="779" mass="84386">MTSDWGGPKHLLNKAATRVKKTVITASIPNQIVIEDSDNVGVSEGLKEESRQKMTHATNPPKRNIARADLKKKQPLVIELSSDSTSSTISDHKLMDKAEMERNNNEDEDLHASSVDCEDEKALISCKHKPKAMLSSRRAKRLAADESGKEWPPTKSSKGKQPAHQVAGMKQRTRRIPSSPLELYSSSDEGSAARQAPEHKSSTVQHKEPSVEQHAQPSATETGIVLTADRSQPSMQLVASTSDCSQPSAEARIDPSAENLLASATDLHQVPSINAAAKGSKLSAIESGKPSSADRAQPPADAHTHLSSMENLLVYSTDLHHVPLMINSAERRTRLSGTVMDEPSVADHTQLPVDTRTLPSSVENALFYPADSCTVASMTSAPVKQAETEAMSSAGKRIYLAVSSMDVEMVAAPGLEQTAADAAVDHSTDIQVPPHARSSVDGHSNNASSQKQRPKPRLVHNLSTHVSPTDPEDAFSLRSRIYLTVPLMDAKMVSAPGLEQTATDAAMDHPTDNQLPPHARSPVDGHLNNASSQQQYLKPGLVHNPSTRVSQTDPEDACRLQSRIYLAVPSMIEQTTTVTSASARLVATEEGLDPEHQGTHSTIPAPLSYDGANPFVPCPPPLPEQCLKHPPEPGMRPPFPQHPDLGPGDNHMQYNNTGWYPSQHGPYGPMPYMPQHYHPTYPPPNLRGAAIPQSEHPDCNIPTRFHDGYYNGMIGGNDGYSSYLPPNFYRFYPPHLPLARACPVPHLDGNENPSPGTQHPPNDSRGDKEMHGTDGNLNA</sequence>
<reference evidence="3" key="2">
    <citation type="submission" date="2015-01" db="EMBL/GenBank/DDBJ databases">
        <title>Evolutionary Origins and Diversification of the Mycorrhizal Mutualists.</title>
        <authorList>
            <consortium name="DOE Joint Genome Institute"/>
            <consortium name="Mycorrhizal Genomics Consortium"/>
            <person name="Kohler A."/>
            <person name="Kuo A."/>
            <person name="Nagy L.G."/>
            <person name="Floudas D."/>
            <person name="Copeland A."/>
            <person name="Barry K.W."/>
            <person name="Cichocki N."/>
            <person name="Veneault-Fourrey C."/>
            <person name="LaButti K."/>
            <person name="Lindquist E.A."/>
            <person name="Lipzen A."/>
            <person name="Lundell T."/>
            <person name="Morin E."/>
            <person name="Murat C."/>
            <person name="Riley R."/>
            <person name="Ohm R."/>
            <person name="Sun H."/>
            <person name="Tunlid A."/>
            <person name="Henrissat B."/>
            <person name="Grigoriev I.V."/>
            <person name="Hibbett D.S."/>
            <person name="Martin F."/>
        </authorList>
    </citation>
    <scope>NUCLEOTIDE SEQUENCE [LARGE SCALE GENOMIC DNA]</scope>
    <source>
        <strain evidence="3">Foug A</strain>
    </source>
</reference>
<feature type="compositionally biased region" description="Polar residues" evidence="1">
    <location>
        <begin position="441"/>
        <end position="451"/>
    </location>
</feature>
<accession>A0A0C3DJG1</accession>
<feature type="compositionally biased region" description="Polar residues" evidence="1">
    <location>
        <begin position="751"/>
        <end position="761"/>
    </location>
</feature>
<protein>
    <submittedName>
        <fullName evidence="2">Uncharacterized protein</fullName>
    </submittedName>
</protein>
<feature type="region of interest" description="Disordered" evidence="1">
    <location>
        <begin position="507"/>
        <end position="530"/>
    </location>
</feature>
<feature type="region of interest" description="Disordered" evidence="1">
    <location>
        <begin position="48"/>
        <end position="70"/>
    </location>
</feature>
<feature type="region of interest" description="Disordered" evidence="1">
    <location>
        <begin position="278"/>
        <end position="303"/>
    </location>
</feature>
<feature type="region of interest" description="Disordered" evidence="1">
    <location>
        <begin position="743"/>
        <end position="779"/>
    </location>
</feature>
<gene>
    <name evidence="2" type="ORF">SCLCIDRAFT_10793</name>
</gene>
<name>A0A0C3DJG1_9AGAM</name>
<feature type="compositionally biased region" description="Basic and acidic residues" evidence="1">
    <location>
        <begin position="762"/>
        <end position="772"/>
    </location>
</feature>
<keyword evidence="3" id="KW-1185">Reference proteome</keyword>
<proteinExistence type="predicted"/>
<dbReference type="EMBL" id="KN822121">
    <property type="protein sequence ID" value="KIM56196.1"/>
    <property type="molecule type" value="Genomic_DNA"/>
</dbReference>
<dbReference type="OrthoDB" id="2712837at2759"/>
<feature type="region of interest" description="Disordered" evidence="1">
    <location>
        <begin position="130"/>
        <end position="219"/>
    </location>
</feature>
<feature type="region of interest" description="Disordered" evidence="1">
    <location>
        <begin position="232"/>
        <end position="252"/>
    </location>
</feature>
<reference evidence="2 3" key="1">
    <citation type="submission" date="2014-04" db="EMBL/GenBank/DDBJ databases">
        <authorList>
            <consortium name="DOE Joint Genome Institute"/>
            <person name="Kuo A."/>
            <person name="Kohler A."/>
            <person name="Nagy L.G."/>
            <person name="Floudas D."/>
            <person name="Copeland A."/>
            <person name="Barry K.W."/>
            <person name="Cichocki N."/>
            <person name="Veneault-Fourrey C."/>
            <person name="LaButti K."/>
            <person name="Lindquist E.A."/>
            <person name="Lipzen A."/>
            <person name="Lundell T."/>
            <person name="Morin E."/>
            <person name="Murat C."/>
            <person name="Sun H."/>
            <person name="Tunlid A."/>
            <person name="Henrissat B."/>
            <person name="Grigoriev I.V."/>
            <person name="Hibbett D.S."/>
            <person name="Martin F."/>
            <person name="Nordberg H.P."/>
            <person name="Cantor M.N."/>
            <person name="Hua S.X."/>
        </authorList>
    </citation>
    <scope>NUCLEOTIDE SEQUENCE [LARGE SCALE GENOMIC DNA]</scope>
    <source>
        <strain evidence="2 3">Foug A</strain>
    </source>
</reference>